<evidence type="ECO:0000259" key="6">
    <source>
        <dbReference type="PROSITE" id="PS51194"/>
    </source>
</evidence>
<dbReference type="PROSITE" id="PS51192">
    <property type="entry name" value="HELICASE_ATP_BIND_1"/>
    <property type="match status" value="1"/>
</dbReference>
<keyword evidence="3" id="KW-0479">Metal-binding</keyword>
<dbReference type="InterPro" id="IPR014001">
    <property type="entry name" value="Helicase_ATP-bd"/>
</dbReference>
<keyword evidence="2 7" id="KW-0347">Helicase</keyword>
<dbReference type="InterPro" id="IPR038718">
    <property type="entry name" value="SNF2-like_sf"/>
</dbReference>
<dbReference type="PROSITE" id="PS50966">
    <property type="entry name" value="ZF_SWIM"/>
    <property type="match status" value="1"/>
</dbReference>
<dbReference type="GO" id="GO:0016787">
    <property type="term" value="F:hydrolase activity"/>
    <property type="evidence" value="ECO:0007669"/>
    <property type="project" value="UniProtKB-KW"/>
</dbReference>
<evidence type="ECO:0000313" key="8">
    <source>
        <dbReference type="Proteomes" id="UP000054997"/>
    </source>
</evidence>
<dbReference type="GO" id="GO:0004386">
    <property type="term" value="F:helicase activity"/>
    <property type="evidence" value="ECO:0007669"/>
    <property type="project" value="UniProtKB-KW"/>
</dbReference>
<dbReference type="SMART" id="SM00490">
    <property type="entry name" value="HELICc"/>
    <property type="match status" value="1"/>
</dbReference>
<dbReference type="PATRIC" id="fig|45068.5.peg.1757"/>
<dbReference type="Pfam" id="PF00176">
    <property type="entry name" value="SNF2-rel_dom"/>
    <property type="match status" value="1"/>
</dbReference>
<feature type="domain" description="Helicase C-terminal" evidence="6">
    <location>
        <begin position="563"/>
        <end position="720"/>
    </location>
</feature>
<dbReference type="InterPro" id="IPR001650">
    <property type="entry name" value="Helicase_C-like"/>
</dbReference>
<evidence type="ECO:0000256" key="3">
    <source>
        <dbReference type="PROSITE-ProRule" id="PRU00325"/>
    </source>
</evidence>
<dbReference type="CDD" id="cd18793">
    <property type="entry name" value="SF2_C_SNF"/>
    <property type="match status" value="1"/>
</dbReference>
<dbReference type="STRING" id="45068.Llon_1621"/>
<dbReference type="Proteomes" id="UP000054997">
    <property type="component" value="Unassembled WGS sequence"/>
</dbReference>
<dbReference type="EMBL" id="LNYK01000019">
    <property type="protein sequence ID" value="KTD20735.1"/>
    <property type="molecule type" value="Genomic_DNA"/>
</dbReference>
<reference evidence="7 8" key="1">
    <citation type="submission" date="2015-11" db="EMBL/GenBank/DDBJ databases">
        <title>Genomic analysis of 38 Legionella species identifies large and diverse effector repertoires.</title>
        <authorList>
            <person name="Burstein D."/>
            <person name="Amaro F."/>
            <person name="Zusman T."/>
            <person name="Lifshitz Z."/>
            <person name="Cohen O."/>
            <person name="Gilbert J.A."/>
            <person name="Pupko T."/>
            <person name="Shuman H.A."/>
            <person name="Segal G."/>
        </authorList>
    </citation>
    <scope>NUCLEOTIDE SEQUENCE [LARGE SCALE GENOMIC DNA]</scope>
    <source>
        <strain evidence="7 8">ATCC 49505</strain>
    </source>
</reference>
<gene>
    <name evidence="7" type="ORF">Llon_1621</name>
</gene>
<dbReference type="InterPro" id="IPR049730">
    <property type="entry name" value="SNF2/RAD54-like_C"/>
</dbReference>
<organism evidence="7 8">
    <name type="scientific">Legionella londiniensis</name>
    <dbReference type="NCBI Taxonomy" id="45068"/>
    <lineage>
        <taxon>Bacteria</taxon>
        <taxon>Pseudomonadati</taxon>
        <taxon>Pseudomonadota</taxon>
        <taxon>Gammaproteobacteria</taxon>
        <taxon>Legionellales</taxon>
        <taxon>Legionellaceae</taxon>
        <taxon>Legionella</taxon>
    </lineage>
</organism>
<dbReference type="OrthoDB" id="9760715at2"/>
<feature type="domain" description="Helicase ATP-binding" evidence="5">
    <location>
        <begin position="276"/>
        <end position="434"/>
    </location>
</feature>
<evidence type="ECO:0000256" key="2">
    <source>
        <dbReference type="ARBA" id="ARBA00022806"/>
    </source>
</evidence>
<evidence type="ECO:0000313" key="7">
    <source>
        <dbReference type="EMBL" id="KTD20735.1"/>
    </source>
</evidence>
<dbReference type="Gene3D" id="3.40.50.300">
    <property type="entry name" value="P-loop containing nucleotide triphosphate hydrolases"/>
    <property type="match status" value="1"/>
</dbReference>
<evidence type="ECO:0000259" key="4">
    <source>
        <dbReference type="PROSITE" id="PS50966"/>
    </source>
</evidence>
<keyword evidence="2 7" id="KW-0547">Nucleotide-binding</keyword>
<keyword evidence="2 7" id="KW-0067">ATP-binding</keyword>
<dbReference type="CDD" id="cd18012">
    <property type="entry name" value="DEXQc_arch_SWI2_SNF2"/>
    <property type="match status" value="1"/>
</dbReference>
<keyword evidence="1" id="KW-0378">Hydrolase</keyword>
<accession>A0A0W0VKV5</accession>
<dbReference type="InterPro" id="IPR007527">
    <property type="entry name" value="Znf_SWIM"/>
</dbReference>
<dbReference type="AlphaFoldDB" id="A0A0W0VKV5"/>
<comment type="caution">
    <text evidence="7">The sequence shown here is derived from an EMBL/GenBank/DDBJ whole genome shotgun (WGS) entry which is preliminary data.</text>
</comment>
<dbReference type="PROSITE" id="PS51194">
    <property type="entry name" value="HELICASE_CTER"/>
    <property type="match status" value="1"/>
</dbReference>
<feature type="domain" description="SWIM-type" evidence="4">
    <location>
        <begin position="52"/>
        <end position="87"/>
    </location>
</feature>
<dbReference type="SMART" id="SM00487">
    <property type="entry name" value="DEXDc"/>
    <property type="match status" value="1"/>
</dbReference>
<dbReference type="Gene3D" id="3.40.50.10810">
    <property type="entry name" value="Tandem AAA-ATPase domain"/>
    <property type="match status" value="1"/>
</dbReference>
<dbReference type="InterPro" id="IPR027417">
    <property type="entry name" value="P-loop_NTPase"/>
</dbReference>
<dbReference type="Pfam" id="PF00271">
    <property type="entry name" value="Helicase_C"/>
    <property type="match status" value="1"/>
</dbReference>
<keyword evidence="8" id="KW-1185">Reference proteome</keyword>
<evidence type="ECO:0000259" key="5">
    <source>
        <dbReference type="PROSITE" id="PS51192"/>
    </source>
</evidence>
<dbReference type="InterPro" id="IPR000330">
    <property type="entry name" value="SNF2_N"/>
</dbReference>
<dbReference type="GO" id="GO:0005524">
    <property type="term" value="F:ATP binding"/>
    <property type="evidence" value="ECO:0007669"/>
    <property type="project" value="InterPro"/>
</dbReference>
<dbReference type="GO" id="GO:0008270">
    <property type="term" value="F:zinc ion binding"/>
    <property type="evidence" value="ECO:0007669"/>
    <property type="project" value="UniProtKB-KW"/>
</dbReference>
<name>A0A0W0VKV5_9GAMM</name>
<evidence type="ECO:0000256" key="1">
    <source>
        <dbReference type="ARBA" id="ARBA00022801"/>
    </source>
</evidence>
<dbReference type="SUPFAM" id="SSF52540">
    <property type="entry name" value="P-loop containing nucleoside triphosphate hydrolases"/>
    <property type="match status" value="2"/>
</dbReference>
<protein>
    <submittedName>
        <fullName evidence="7">DNA/RNA helicase SNF2</fullName>
    </submittedName>
</protein>
<keyword evidence="3" id="KW-0863">Zinc-finger</keyword>
<dbReference type="PANTHER" id="PTHR10799">
    <property type="entry name" value="SNF2/RAD54 HELICASE FAMILY"/>
    <property type="match status" value="1"/>
</dbReference>
<sequence length="729" mass="83364">MLNSALSQMDKIFSPATLQLAHEYQAQGYVFNLLLSDGLVKARVKDKTRHFCNVYLDLKTWPATPGSCSCGLSGNCEHVAACLFALHHKEFGSTAEPVLKTEKYPEPVKILNASEVIWHSKVHESSKNFFSYQLGIEVNGQTVSLLPMITDLLNRWDRQTLESLSDKLLLNVTVKRGIVLKIELGRLKPLLRFLLEYSSGKKKAEEMVHIKPYQLLLMLEAESAIHASQARWQGTEEIRRKLKALSELIKLPQIEPPKGLCIPLRDYQRQGLNWLQGLRAAEFGGILADDMGLGKTVQTLAHLLCEKEHGRMKDPCLIVAPTSLLGNWAEEAKRFAPSLDVSIFHGASRNSQDFKKHDLIVTTYALIQRDRARFLTHSFYYLILDEAQFIKNSRTKTRQIIQQISARHRLCLTGTPLENHLGELWSLFHFLMPGFLGQAKQFRQYFEIPIEKYEDENKKSLLVRRISPFLLRRSKNDVLKELPDKTEMNHMIELSGKQRDLYETIRISMEQKVRDAIVKQGLGRSRITILDALLKLRQICCDPRLLPMPVAASAHLRSAKLEALMELLENLIEEGRFMLIFSQFTSMLRLIEEKLIRNGYPYLKLTGKTQNRQNLVNRFQQGEVPVFLISLKAGGTGLNLSRADTVIHYDPWWNPAVEDQATDRSHRLGQENPVFVYKLITKGTVEEAILQLQEKKRRLIFGVLNSKDSGELMLTEEDITQFFKPLGEG</sequence>
<keyword evidence="3" id="KW-0862">Zinc</keyword>
<proteinExistence type="predicted"/>